<dbReference type="SUPFAM" id="SSF48264">
    <property type="entry name" value="Cytochrome P450"/>
    <property type="match status" value="1"/>
</dbReference>
<dbReference type="FunCoup" id="G1SUU6">
    <property type="interactions" value="1"/>
</dbReference>
<evidence type="ECO:0000256" key="3">
    <source>
        <dbReference type="ARBA" id="ARBA00004524"/>
    </source>
</evidence>
<dbReference type="PRINTS" id="PR00463">
    <property type="entry name" value="EP450I"/>
</dbReference>
<gene>
    <name evidence="19" type="primary">CYP4X1</name>
</gene>
<dbReference type="OrthoDB" id="1470350at2759"/>
<reference evidence="19 20" key="1">
    <citation type="journal article" date="2011" name="Nature">
        <title>A high-resolution map of human evolutionary constraint using 29 mammals.</title>
        <authorList>
            <person name="Lindblad-Toh K."/>
            <person name="Garber M."/>
            <person name="Zuk O."/>
            <person name="Lin M.F."/>
            <person name="Parker B.J."/>
            <person name="Washietl S."/>
            <person name="Kheradpour P."/>
            <person name="Ernst J."/>
            <person name="Jordan G."/>
            <person name="Mauceli E."/>
            <person name="Ward L.D."/>
            <person name="Lowe C.B."/>
            <person name="Holloway A.K."/>
            <person name="Clamp M."/>
            <person name="Gnerre S."/>
            <person name="Alfoldi J."/>
            <person name="Beal K."/>
            <person name="Chang J."/>
            <person name="Clawson H."/>
            <person name="Cuff J."/>
            <person name="Di Palma F."/>
            <person name="Fitzgerald S."/>
            <person name="Flicek P."/>
            <person name="Guttman M."/>
            <person name="Hubisz M.J."/>
            <person name="Jaffe D.B."/>
            <person name="Jungreis I."/>
            <person name="Kent W.J."/>
            <person name="Kostka D."/>
            <person name="Lara M."/>
            <person name="Martins A.L."/>
            <person name="Massingham T."/>
            <person name="Moltke I."/>
            <person name="Raney B.J."/>
            <person name="Rasmussen M.D."/>
            <person name="Robinson J."/>
            <person name="Stark A."/>
            <person name="Vilella A.J."/>
            <person name="Wen J."/>
            <person name="Xie X."/>
            <person name="Zody M.C."/>
            <person name="Baldwin J."/>
            <person name="Bloom T."/>
            <person name="Chin C.W."/>
            <person name="Heiman D."/>
            <person name="Nicol R."/>
            <person name="Nusbaum C."/>
            <person name="Young S."/>
            <person name="Wilkinson J."/>
            <person name="Worley K.C."/>
            <person name="Kovar C.L."/>
            <person name="Muzny D.M."/>
            <person name="Gibbs R.A."/>
            <person name="Cree A."/>
            <person name="Dihn H.H."/>
            <person name="Fowler G."/>
            <person name="Jhangiani S."/>
            <person name="Joshi V."/>
            <person name="Lee S."/>
            <person name="Lewis L.R."/>
            <person name="Nazareth L.V."/>
            <person name="Okwuonu G."/>
            <person name="Santibanez J."/>
            <person name="Warren W.C."/>
            <person name="Mardis E.R."/>
            <person name="Weinstock G.M."/>
            <person name="Wilson R.K."/>
            <person name="Delehaunty K."/>
            <person name="Dooling D."/>
            <person name="Fronik C."/>
            <person name="Fulton L."/>
            <person name="Fulton B."/>
            <person name="Graves T."/>
            <person name="Minx P."/>
            <person name="Sodergren E."/>
            <person name="Birney E."/>
            <person name="Margulies E.H."/>
            <person name="Herrero J."/>
            <person name="Green E.D."/>
            <person name="Haussler D."/>
            <person name="Siepel A."/>
            <person name="Goldman N."/>
            <person name="Pollard K.S."/>
            <person name="Pedersen J.S."/>
            <person name="Lander E.S."/>
            <person name="Kellis M."/>
        </authorList>
    </citation>
    <scope>NUCLEOTIDE SEQUENCE [LARGE SCALE GENOMIC DNA]</scope>
    <source>
        <strain evidence="19 20">Thorbecke inbred</strain>
    </source>
</reference>
<dbReference type="GeneID" id="100338914"/>
<keyword evidence="14 17" id="KW-0503">Monooxygenase</keyword>
<evidence type="ECO:0000256" key="15">
    <source>
        <dbReference type="ARBA" id="ARBA00023136"/>
    </source>
</evidence>
<sequence>MEASWLETRWVRSLYLAFVFCLALGLLQAIKLHLRRQRLQRDLRSFPAPPAHWFHGHQQFLQDENMEQLEEFMDKYPCAFPCWVGPFQACLFIYDPEYAETVLSRTDPKSQYLSKFMTPCLGRGLGNLDGPTWFQHRRLLTPGFHSNILKTYVAVMARSVNTMLGKWEKIGGAQDTAVEVHEHINLMALDIIMKCAFSKETNCQTNSTHDPYVKAMFELDKILSHRFYNCLHHHDIIFKFSPQGYHFQKLSQVLRQYTEQVLQDRRKSLQGGVKQASAGKTEYQDFLDIVLSAQRENEDSFSDADLQSEMNTFILAGHSTTAASLSWFLYCLALNPEHQERCREEIRDVLGNGSSTTWEQLDELCFTSMCISETFRLFPPVPAVSRELSKPLTFPDGRALPAGMIVVLSIWGLHHNPAVWKNPKVFDPSRFSKENSAQRHPHAFLPFSAGSRNCIGQQFAMLELKVAIALILLRFKVAPASPTPLASSNHVILKPKNGIHLRLQKLPACPIPGYGD</sequence>
<comment type="similarity">
    <text evidence="5 17">Belongs to the cytochrome P450 family.</text>
</comment>
<dbReference type="PaxDb" id="9986-ENSOCUP00000007151"/>
<evidence type="ECO:0000256" key="8">
    <source>
        <dbReference type="ARBA" id="ARBA00022723"/>
    </source>
</evidence>
<protein>
    <submittedName>
        <fullName evidence="19">Cytochrome P450 family 4 subfamily X member 1</fullName>
    </submittedName>
</protein>
<accession>G1SUU6</accession>
<dbReference type="GO" id="GO:0062189">
    <property type="term" value="F:anandamide 14,15 epoxidase activity"/>
    <property type="evidence" value="ECO:0007669"/>
    <property type="project" value="Ensembl"/>
</dbReference>
<dbReference type="EMBL" id="AAGW02002862">
    <property type="status" value="NOT_ANNOTATED_CDS"/>
    <property type="molecule type" value="Genomic_DNA"/>
</dbReference>
<evidence type="ECO:0000256" key="13">
    <source>
        <dbReference type="ARBA" id="ARBA00023004"/>
    </source>
</evidence>
<keyword evidence="12 17" id="KW-0560">Oxidoreductase</keyword>
<evidence type="ECO:0000256" key="12">
    <source>
        <dbReference type="ARBA" id="ARBA00023002"/>
    </source>
</evidence>
<evidence type="ECO:0000256" key="10">
    <source>
        <dbReference type="ARBA" id="ARBA00022848"/>
    </source>
</evidence>
<reference evidence="19" key="3">
    <citation type="submission" date="2025-09" db="UniProtKB">
        <authorList>
            <consortium name="Ensembl"/>
        </authorList>
    </citation>
    <scope>IDENTIFICATION</scope>
    <source>
        <strain evidence="19">Thorbecke</strain>
    </source>
</reference>
<feature type="binding site" description="axial binding residue" evidence="16">
    <location>
        <position position="454"/>
    </location>
    <ligand>
        <name>heme</name>
        <dbReference type="ChEBI" id="CHEBI:30413"/>
    </ligand>
    <ligandPart>
        <name>Fe</name>
        <dbReference type="ChEBI" id="CHEBI:18248"/>
    </ligandPart>
</feature>
<feature type="transmembrane region" description="Helical" evidence="18">
    <location>
        <begin position="14"/>
        <end position="34"/>
    </location>
</feature>
<dbReference type="GeneTree" id="ENSGT00940000160927"/>
<dbReference type="Proteomes" id="UP000001811">
    <property type="component" value="Chromosome 13"/>
</dbReference>
<evidence type="ECO:0000313" key="19">
    <source>
        <dbReference type="Ensembl" id="ENSOCUP00000007151.3"/>
    </source>
</evidence>
<dbReference type="GO" id="GO:0005506">
    <property type="term" value="F:iron ion binding"/>
    <property type="evidence" value="ECO:0007669"/>
    <property type="project" value="InterPro"/>
</dbReference>
<dbReference type="Bgee" id="ENSOCUG00000008267">
    <property type="expression patterns" value="Expressed in frontal cortex and 6 other cell types or tissues"/>
</dbReference>
<evidence type="ECO:0000256" key="2">
    <source>
        <dbReference type="ARBA" id="ARBA00004167"/>
    </source>
</evidence>
<evidence type="ECO:0000256" key="14">
    <source>
        <dbReference type="ARBA" id="ARBA00023033"/>
    </source>
</evidence>
<evidence type="ECO:0000256" key="6">
    <source>
        <dbReference type="ARBA" id="ARBA00022617"/>
    </source>
</evidence>
<keyword evidence="9" id="KW-0256">Endoplasmic reticulum</keyword>
<dbReference type="FunFam" id="1.10.630.10:FF:000005">
    <property type="entry name" value="cytochrome P450 4F22 isoform X2"/>
    <property type="match status" value="1"/>
</dbReference>
<keyword evidence="7 18" id="KW-0812">Transmembrane</keyword>
<organism evidence="19 20">
    <name type="scientific">Oryctolagus cuniculus</name>
    <name type="common">Rabbit</name>
    <dbReference type="NCBI Taxonomy" id="9986"/>
    <lineage>
        <taxon>Eukaryota</taxon>
        <taxon>Metazoa</taxon>
        <taxon>Chordata</taxon>
        <taxon>Craniata</taxon>
        <taxon>Vertebrata</taxon>
        <taxon>Euteleostomi</taxon>
        <taxon>Mammalia</taxon>
        <taxon>Eutheria</taxon>
        <taxon>Euarchontoglires</taxon>
        <taxon>Glires</taxon>
        <taxon>Lagomorpha</taxon>
        <taxon>Leporidae</taxon>
        <taxon>Oryctolagus</taxon>
    </lineage>
</organism>
<proteinExistence type="inferred from homology"/>
<dbReference type="Pfam" id="PF00067">
    <property type="entry name" value="p450"/>
    <property type="match status" value="1"/>
</dbReference>
<dbReference type="PRINTS" id="PR00385">
    <property type="entry name" value="P450"/>
</dbReference>
<dbReference type="STRING" id="9986.ENSOCUP00000007151"/>
<evidence type="ECO:0000256" key="9">
    <source>
        <dbReference type="ARBA" id="ARBA00022824"/>
    </source>
</evidence>
<dbReference type="SMR" id="G1SUU6"/>
<dbReference type="OMA" id="VLHQYTE"/>
<evidence type="ECO:0000256" key="7">
    <source>
        <dbReference type="ARBA" id="ARBA00022692"/>
    </source>
</evidence>
<dbReference type="InterPro" id="IPR002401">
    <property type="entry name" value="Cyt_P450_E_grp-I"/>
</dbReference>
<evidence type="ECO:0000256" key="5">
    <source>
        <dbReference type="ARBA" id="ARBA00010617"/>
    </source>
</evidence>
<comment type="cofactor">
    <cofactor evidence="1 16">
        <name>heme</name>
        <dbReference type="ChEBI" id="CHEBI:30413"/>
    </cofactor>
</comment>
<dbReference type="CTD" id="260293"/>
<dbReference type="KEGG" id="ocu:100338914"/>
<dbReference type="GO" id="GO:0005789">
    <property type="term" value="C:endoplasmic reticulum membrane"/>
    <property type="evidence" value="ECO:0007669"/>
    <property type="project" value="UniProtKB-SubCell"/>
</dbReference>
<dbReference type="PROSITE" id="PS00086">
    <property type="entry name" value="CYTOCHROME_P450"/>
    <property type="match status" value="1"/>
</dbReference>
<reference evidence="19" key="2">
    <citation type="submission" date="2025-08" db="UniProtKB">
        <authorList>
            <consortium name="Ensembl"/>
        </authorList>
    </citation>
    <scope>IDENTIFICATION</scope>
    <source>
        <strain evidence="19">Thorbecke</strain>
    </source>
</reference>
<dbReference type="InterPro" id="IPR001128">
    <property type="entry name" value="Cyt_P450"/>
</dbReference>
<keyword evidence="13 16" id="KW-0408">Iron</keyword>
<dbReference type="PANTHER" id="PTHR24291:SF63">
    <property type="entry name" value="CYTOCHROME P450 4X1-RELATED"/>
    <property type="match status" value="1"/>
</dbReference>
<dbReference type="PANTHER" id="PTHR24291">
    <property type="entry name" value="CYTOCHROME P450 FAMILY 4"/>
    <property type="match status" value="1"/>
</dbReference>
<dbReference type="InterPro" id="IPR017972">
    <property type="entry name" value="Cyt_P450_CS"/>
</dbReference>
<dbReference type="Ensembl" id="ENSOCUT00000008270.4">
    <property type="protein sequence ID" value="ENSOCUP00000007151.3"/>
    <property type="gene ID" value="ENSOCUG00000008267.4"/>
</dbReference>
<evidence type="ECO:0000256" key="18">
    <source>
        <dbReference type="SAM" id="Phobius"/>
    </source>
</evidence>
<dbReference type="EMBL" id="AAGW02002863">
    <property type="status" value="NOT_ANNOTATED_CDS"/>
    <property type="molecule type" value="Genomic_DNA"/>
</dbReference>
<evidence type="ECO:0000256" key="4">
    <source>
        <dbReference type="ARBA" id="ARBA00004586"/>
    </source>
</evidence>
<dbReference type="InParanoid" id="G1SUU6"/>
<evidence type="ECO:0000256" key="17">
    <source>
        <dbReference type="RuleBase" id="RU000461"/>
    </source>
</evidence>
<dbReference type="AlphaFoldDB" id="G1SUU6"/>
<evidence type="ECO:0000256" key="1">
    <source>
        <dbReference type="ARBA" id="ARBA00001971"/>
    </source>
</evidence>
<evidence type="ECO:0000256" key="11">
    <source>
        <dbReference type="ARBA" id="ARBA00022989"/>
    </source>
</evidence>
<comment type="subcellular location">
    <subcellularLocation>
        <location evidence="4">Endoplasmic reticulum membrane</location>
    </subcellularLocation>
    <subcellularLocation>
        <location evidence="2">Membrane</location>
        <topology evidence="2">Single-pass membrane protein</topology>
    </subcellularLocation>
    <subcellularLocation>
        <location evidence="3">Microsome membrane</location>
    </subcellularLocation>
</comment>
<dbReference type="eggNOG" id="KOG0157">
    <property type="taxonomic scope" value="Eukaryota"/>
</dbReference>
<dbReference type="RefSeq" id="XP_002715705.1">
    <property type="nucleotide sequence ID" value="XM_002715659.5"/>
</dbReference>
<keyword evidence="20" id="KW-1185">Reference proteome</keyword>
<keyword evidence="8 16" id="KW-0479">Metal-binding</keyword>
<keyword evidence="10" id="KW-0492">Microsome</keyword>
<dbReference type="GO" id="GO:0020037">
    <property type="term" value="F:heme binding"/>
    <property type="evidence" value="ECO:0007669"/>
    <property type="project" value="InterPro"/>
</dbReference>
<keyword evidence="11 18" id="KW-1133">Transmembrane helix</keyword>
<evidence type="ECO:0000256" key="16">
    <source>
        <dbReference type="PIRSR" id="PIRSR602401-1"/>
    </source>
</evidence>
<keyword evidence="6 16" id="KW-0349">Heme</keyword>
<evidence type="ECO:0000313" key="20">
    <source>
        <dbReference type="Proteomes" id="UP000001811"/>
    </source>
</evidence>
<dbReference type="Gene3D" id="1.10.630.10">
    <property type="entry name" value="Cytochrome P450"/>
    <property type="match status" value="1"/>
</dbReference>
<keyword evidence="15 18" id="KW-0472">Membrane</keyword>
<dbReference type="HOGENOM" id="CLU_001570_5_1_1"/>
<dbReference type="InterPro" id="IPR036396">
    <property type="entry name" value="Cyt_P450_sf"/>
</dbReference>
<dbReference type="InterPro" id="IPR050196">
    <property type="entry name" value="Cytochrome_P450_Monoox"/>
</dbReference>
<name>G1SUU6_RABIT</name>